<dbReference type="OrthoDB" id="3870305at2"/>
<organism evidence="2 3">
    <name type="scientific">Streptomyces dangxiongensis</name>
    <dbReference type="NCBI Taxonomy" id="1442032"/>
    <lineage>
        <taxon>Bacteria</taxon>
        <taxon>Bacillati</taxon>
        <taxon>Actinomycetota</taxon>
        <taxon>Actinomycetes</taxon>
        <taxon>Kitasatosporales</taxon>
        <taxon>Streptomycetaceae</taxon>
        <taxon>Streptomyces</taxon>
    </lineage>
</organism>
<feature type="transmembrane region" description="Helical" evidence="1">
    <location>
        <begin position="142"/>
        <end position="164"/>
    </location>
</feature>
<keyword evidence="1" id="KW-1133">Transmembrane helix</keyword>
<dbReference type="Proteomes" id="UP000268329">
    <property type="component" value="Chromosome"/>
</dbReference>
<feature type="transmembrane region" description="Helical" evidence="1">
    <location>
        <begin position="41"/>
        <end position="59"/>
    </location>
</feature>
<feature type="transmembrane region" description="Helical" evidence="1">
    <location>
        <begin position="98"/>
        <end position="121"/>
    </location>
</feature>
<gene>
    <name evidence="2" type="ORF">D9753_23690</name>
</gene>
<keyword evidence="1" id="KW-0812">Transmembrane</keyword>
<name>A0A3G2JJ11_9ACTN</name>
<evidence type="ECO:0000313" key="3">
    <source>
        <dbReference type="Proteomes" id="UP000268329"/>
    </source>
</evidence>
<dbReference type="EMBL" id="CP033073">
    <property type="protein sequence ID" value="AYN41385.1"/>
    <property type="molecule type" value="Genomic_DNA"/>
</dbReference>
<feature type="transmembrane region" description="Helical" evidence="1">
    <location>
        <begin position="170"/>
        <end position="187"/>
    </location>
</feature>
<feature type="transmembrane region" description="Helical" evidence="1">
    <location>
        <begin position="15"/>
        <end position="35"/>
    </location>
</feature>
<evidence type="ECO:0000256" key="1">
    <source>
        <dbReference type="SAM" id="Phobius"/>
    </source>
</evidence>
<sequence>MAQQTAAKAPPTKPVSTGGVFFSFAPWIIFGVVASPSTWEYAALAALIAAIVLSGRDILNGRLRPLDITGIVFFAVLSVLALALGRGQLVWLETYAQVISNGLVAVVALGSLFADPFTAQYARESSPRAVWGSPVFKHINRVLTAVWGAAFALMAVSTWLAVRYPAQDDWFNWVVPIALLVAAVKFTEHYPEAYKARVL</sequence>
<feature type="transmembrane region" description="Helical" evidence="1">
    <location>
        <begin position="71"/>
        <end position="92"/>
    </location>
</feature>
<keyword evidence="1" id="KW-0472">Membrane</keyword>
<proteinExistence type="predicted"/>
<evidence type="ECO:0000313" key="2">
    <source>
        <dbReference type="EMBL" id="AYN41385.1"/>
    </source>
</evidence>
<keyword evidence="3" id="KW-1185">Reference proteome</keyword>
<dbReference type="KEGG" id="sdd:D9753_23690"/>
<evidence type="ECO:0008006" key="4">
    <source>
        <dbReference type="Google" id="ProtNLM"/>
    </source>
</evidence>
<dbReference type="AlphaFoldDB" id="A0A3G2JJ11"/>
<reference evidence="2 3" key="1">
    <citation type="submission" date="2018-10" db="EMBL/GenBank/DDBJ databases">
        <title>The genome of Streptomyces dangxiongensis Z022.</title>
        <authorList>
            <person name="Zhang B."/>
        </authorList>
    </citation>
    <scope>NUCLEOTIDE SEQUENCE [LARGE SCALE GENOMIC DNA]</scope>
    <source>
        <strain evidence="2 3">Z022</strain>
    </source>
</reference>
<accession>A0A3G2JJ11</accession>
<dbReference type="RefSeq" id="WP_121788826.1">
    <property type="nucleotide sequence ID" value="NZ_CP033073.1"/>
</dbReference>
<protein>
    <recommendedName>
        <fullName evidence="4">Intracellular septation protein A</fullName>
    </recommendedName>
</protein>